<keyword evidence="2" id="KW-0090">Biological rhythms</keyword>
<dbReference type="AlphaFoldDB" id="A0A821Y1P2"/>
<dbReference type="GO" id="GO:0007623">
    <property type="term" value="P:circadian rhythm"/>
    <property type="evidence" value="ECO:0007669"/>
    <property type="project" value="UniProtKB-ARBA"/>
</dbReference>
<dbReference type="Proteomes" id="UP000663880">
    <property type="component" value="Unassembled WGS sequence"/>
</dbReference>
<comment type="similarity">
    <text evidence="3">Belongs to the TO family.</text>
</comment>
<dbReference type="InterPro" id="IPR010562">
    <property type="entry name" value="Haemolymph_juvenile_hormone-bd"/>
</dbReference>
<proteinExistence type="inferred from homology"/>
<dbReference type="EMBL" id="CAJOBZ010000073">
    <property type="protein sequence ID" value="CAF4951577.1"/>
    <property type="molecule type" value="Genomic_DNA"/>
</dbReference>
<dbReference type="FunFam" id="3.15.10.30:FF:000001">
    <property type="entry name" value="Takeout-like protein 1"/>
    <property type="match status" value="1"/>
</dbReference>
<evidence type="ECO:0000256" key="4">
    <source>
        <dbReference type="SAM" id="SignalP"/>
    </source>
</evidence>
<dbReference type="Pfam" id="PF06585">
    <property type="entry name" value="JHBP"/>
    <property type="match status" value="1"/>
</dbReference>
<dbReference type="SMART" id="SM00700">
    <property type="entry name" value="JHBP"/>
    <property type="match status" value="1"/>
</dbReference>
<accession>A0A821Y1P2</accession>
<dbReference type="PANTHER" id="PTHR11008">
    <property type="entry name" value="PROTEIN TAKEOUT-LIKE PROTEIN"/>
    <property type="match status" value="1"/>
</dbReference>
<evidence type="ECO:0000256" key="2">
    <source>
        <dbReference type="ARBA" id="ARBA00023108"/>
    </source>
</evidence>
<evidence type="ECO:0000256" key="1">
    <source>
        <dbReference type="ARBA" id="ARBA00022729"/>
    </source>
</evidence>
<dbReference type="GO" id="GO:0005615">
    <property type="term" value="C:extracellular space"/>
    <property type="evidence" value="ECO:0007669"/>
    <property type="project" value="TreeGrafter"/>
</dbReference>
<protein>
    <submittedName>
        <fullName evidence="5">Uncharacterized protein</fullName>
    </submittedName>
</protein>
<evidence type="ECO:0000256" key="3">
    <source>
        <dbReference type="ARBA" id="ARBA00060902"/>
    </source>
</evidence>
<organism evidence="5 6">
    <name type="scientific">Pieris macdunnoughi</name>
    <dbReference type="NCBI Taxonomy" id="345717"/>
    <lineage>
        <taxon>Eukaryota</taxon>
        <taxon>Metazoa</taxon>
        <taxon>Ecdysozoa</taxon>
        <taxon>Arthropoda</taxon>
        <taxon>Hexapoda</taxon>
        <taxon>Insecta</taxon>
        <taxon>Pterygota</taxon>
        <taxon>Neoptera</taxon>
        <taxon>Endopterygota</taxon>
        <taxon>Lepidoptera</taxon>
        <taxon>Glossata</taxon>
        <taxon>Ditrysia</taxon>
        <taxon>Papilionoidea</taxon>
        <taxon>Pieridae</taxon>
        <taxon>Pierinae</taxon>
        <taxon>Pieris</taxon>
    </lineage>
</organism>
<dbReference type="InterPro" id="IPR038606">
    <property type="entry name" value="To_sf"/>
</dbReference>
<evidence type="ECO:0000313" key="5">
    <source>
        <dbReference type="EMBL" id="CAF4951577.1"/>
    </source>
</evidence>
<sequence>MLGVLVFFLAVWSVAPLGLPDYLKSCSRNDPNLNECALKSAQDSIRQFSLGDSGRDLPSLDPLYIPEMKVYIPDEKGLKIVFKNNYFKGLSKLQLKGLKFDLDKKLIVADALVNLDVKNEYEVSGKILLLAIRSSGDASIRLKKTLLHIQIWYEHVLQDEKIHWNIKKHDVKYEVEKAVFRLENLLNDKNIGDQINKLINEMWREIVADVGPSICESLTASVVDNVAILLKQVPYDELMPQ</sequence>
<name>A0A821Y1P2_9NEOP</name>
<comment type="caution">
    <text evidence="5">The sequence shown here is derived from an EMBL/GenBank/DDBJ whole genome shotgun (WGS) entry which is preliminary data.</text>
</comment>
<dbReference type="PANTHER" id="PTHR11008:SF32">
    <property type="entry name" value="CIRCADIAN CLOCK-CONTROLLED PROTEIN DAYWAKE-RELATED"/>
    <property type="match status" value="1"/>
</dbReference>
<evidence type="ECO:0000313" key="6">
    <source>
        <dbReference type="Proteomes" id="UP000663880"/>
    </source>
</evidence>
<reference evidence="5" key="1">
    <citation type="submission" date="2021-02" db="EMBL/GenBank/DDBJ databases">
        <authorList>
            <person name="Steward A R."/>
        </authorList>
    </citation>
    <scope>NUCLEOTIDE SEQUENCE</scope>
</reference>
<dbReference type="OrthoDB" id="8194225at2759"/>
<keyword evidence="6" id="KW-1185">Reference proteome</keyword>
<feature type="signal peptide" evidence="4">
    <location>
        <begin position="1"/>
        <end position="16"/>
    </location>
</feature>
<gene>
    <name evidence="5" type="ORF">PMACD_LOCUS15741</name>
</gene>
<keyword evidence="1 4" id="KW-0732">Signal</keyword>
<feature type="chain" id="PRO_5032551646" evidence="4">
    <location>
        <begin position="17"/>
        <end position="241"/>
    </location>
</feature>
<dbReference type="Gene3D" id="3.15.10.30">
    <property type="entry name" value="Haemolymph juvenile hormone binding protein"/>
    <property type="match status" value="1"/>
</dbReference>